<evidence type="ECO:0000256" key="5">
    <source>
        <dbReference type="ARBA" id="ARBA00023136"/>
    </source>
</evidence>
<dbReference type="PRINTS" id="PR00885">
    <property type="entry name" value="BCTERIALGSPH"/>
</dbReference>
<dbReference type="SUPFAM" id="SSF54523">
    <property type="entry name" value="Pili subunits"/>
    <property type="match status" value="1"/>
</dbReference>
<dbReference type="GO" id="GO:0015627">
    <property type="term" value="C:type II protein secretion system complex"/>
    <property type="evidence" value="ECO:0007669"/>
    <property type="project" value="InterPro"/>
</dbReference>
<dbReference type="InterPro" id="IPR012902">
    <property type="entry name" value="N_methyl_site"/>
</dbReference>
<keyword evidence="3 6" id="KW-0812">Transmembrane</keyword>
<keyword evidence="2" id="KW-0488">Methylation</keyword>
<dbReference type="Proteomes" id="UP000177947">
    <property type="component" value="Unassembled WGS sequence"/>
</dbReference>
<dbReference type="GO" id="GO:0015628">
    <property type="term" value="P:protein secretion by the type II secretion system"/>
    <property type="evidence" value="ECO:0007669"/>
    <property type="project" value="InterPro"/>
</dbReference>
<evidence type="ECO:0000256" key="1">
    <source>
        <dbReference type="ARBA" id="ARBA00004167"/>
    </source>
</evidence>
<protein>
    <submittedName>
        <fullName evidence="7">Uncharacterized protein</fullName>
    </submittedName>
</protein>
<evidence type="ECO:0000256" key="4">
    <source>
        <dbReference type="ARBA" id="ARBA00022989"/>
    </source>
</evidence>
<feature type="transmembrane region" description="Helical" evidence="6">
    <location>
        <begin position="21"/>
        <end position="46"/>
    </location>
</feature>
<evidence type="ECO:0000256" key="2">
    <source>
        <dbReference type="ARBA" id="ARBA00022481"/>
    </source>
</evidence>
<sequence>MLPNSKLQTPNSFSTAKRQRGFTLLELIIAISIMSVITVITIISFASLRSRTDLNGNAQNIISVLNIARSNTISSQQASQWGTHFETSSYALFRGTTYSAVDPDTKIYNLPSTLEISNITLDGGGVNTLFDRITGQTQNYGSISVRKISEPTNLINITIENSGQVTTTTLNQPPTGTRLIDSRHVHFTYNNNAQNVTTLLLSFPDFPADNVSISFQDYLTPAKDSFNWEQIVTVNGTPRTVKINSHLLNSSQTDFSVHRERENNSESMSLALDSENLINYQANGAESQGASAWVTAPVRQ</sequence>
<gene>
    <name evidence="7" type="ORF">A2907_00325</name>
</gene>
<name>A0A1F5C7N4_9BACT</name>
<dbReference type="InterPro" id="IPR045584">
    <property type="entry name" value="Pilin-like"/>
</dbReference>
<dbReference type="GO" id="GO:0016020">
    <property type="term" value="C:membrane"/>
    <property type="evidence" value="ECO:0007669"/>
    <property type="project" value="UniProtKB-SubCell"/>
</dbReference>
<reference evidence="7 8" key="1">
    <citation type="journal article" date="2016" name="Nat. Commun.">
        <title>Thousands of microbial genomes shed light on interconnected biogeochemical processes in an aquifer system.</title>
        <authorList>
            <person name="Anantharaman K."/>
            <person name="Brown C.T."/>
            <person name="Hug L.A."/>
            <person name="Sharon I."/>
            <person name="Castelle C.J."/>
            <person name="Probst A.J."/>
            <person name="Thomas B.C."/>
            <person name="Singh A."/>
            <person name="Wilkins M.J."/>
            <person name="Karaoz U."/>
            <person name="Brodie E.L."/>
            <person name="Williams K.H."/>
            <person name="Hubbard S.S."/>
            <person name="Banfield J.F."/>
        </authorList>
    </citation>
    <scope>NUCLEOTIDE SEQUENCE [LARGE SCALE GENOMIC DNA]</scope>
</reference>
<dbReference type="EMBL" id="MEYQ01000026">
    <property type="protein sequence ID" value="OGD38888.1"/>
    <property type="molecule type" value="Genomic_DNA"/>
</dbReference>
<accession>A0A1F5C7N4</accession>
<evidence type="ECO:0000256" key="6">
    <source>
        <dbReference type="SAM" id="Phobius"/>
    </source>
</evidence>
<dbReference type="Pfam" id="PF07963">
    <property type="entry name" value="N_methyl"/>
    <property type="match status" value="1"/>
</dbReference>
<dbReference type="InterPro" id="IPR002416">
    <property type="entry name" value="T2SS_protein-GspH"/>
</dbReference>
<dbReference type="NCBIfam" id="TIGR02532">
    <property type="entry name" value="IV_pilin_GFxxxE"/>
    <property type="match status" value="1"/>
</dbReference>
<evidence type="ECO:0000256" key="3">
    <source>
        <dbReference type="ARBA" id="ARBA00022692"/>
    </source>
</evidence>
<keyword evidence="5 6" id="KW-0472">Membrane</keyword>
<proteinExistence type="predicted"/>
<evidence type="ECO:0000313" key="7">
    <source>
        <dbReference type="EMBL" id="OGD38888.1"/>
    </source>
</evidence>
<evidence type="ECO:0000313" key="8">
    <source>
        <dbReference type="Proteomes" id="UP000177947"/>
    </source>
</evidence>
<dbReference type="AlphaFoldDB" id="A0A1F5C7N4"/>
<dbReference type="PROSITE" id="PS00409">
    <property type="entry name" value="PROKAR_NTER_METHYL"/>
    <property type="match status" value="1"/>
</dbReference>
<comment type="caution">
    <text evidence="7">The sequence shown here is derived from an EMBL/GenBank/DDBJ whole genome shotgun (WGS) entry which is preliminary data.</text>
</comment>
<comment type="subcellular location">
    <subcellularLocation>
        <location evidence="1">Membrane</location>
        <topology evidence="1">Single-pass membrane protein</topology>
    </subcellularLocation>
</comment>
<keyword evidence="4 6" id="KW-1133">Transmembrane helix</keyword>
<organism evidence="7 8">
    <name type="scientific">Candidatus Azambacteria bacterium RIFCSPLOWO2_01_FULL_37_9</name>
    <dbReference type="NCBI Taxonomy" id="1797297"/>
    <lineage>
        <taxon>Bacteria</taxon>
        <taxon>Candidatus Azamiibacteriota</taxon>
    </lineage>
</organism>